<name>A0A395RZ01_FUSSP</name>
<keyword evidence="3" id="KW-1185">Reference proteome</keyword>
<dbReference type="AlphaFoldDB" id="A0A395RZ01"/>
<organism evidence="2 3">
    <name type="scientific">Fusarium sporotrichioides</name>
    <dbReference type="NCBI Taxonomy" id="5514"/>
    <lineage>
        <taxon>Eukaryota</taxon>
        <taxon>Fungi</taxon>
        <taxon>Dikarya</taxon>
        <taxon>Ascomycota</taxon>
        <taxon>Pezizomycotina</taxon>
        <taxon>Sordariomycetes</taxon>
        <taxon>Hypocreomycetidae</taxon>
        <taxon>Hypocreales</taxon>
        <taxon>Nectriaceae</taxon>
        <taxon>Fusarium</taxon>
    </lineage>
</organism>
<feature type="region of interest" description="Disordered" evidence="1">
    <location>
        <begin position="1"/>
        <end position="69"/>
    </location>
</feature>
<protein>
    <submittedName>
        <fullName evidence="2">Uncharacterized protein</fullName>
    </submittedName>
</protein>
<sequence>MSDRKDIAASDPQGKGKQIADPAPALKSILKSSQNAPSSPNTSRHVSFSHETNTNIYIPSENRGHYPSGHRIRKHKRLHYDSKDWVIVNNLRIERGVHITQEDACDDRVMAPDPGKKDDASGTGGEIINCHEVMDLSDEDRADTILSEPFEHTSIRLQRHLQRDSETDRM</sequence>
<evidence type="ECO:0000313" key="2">
    <source>
        <dbReference type="EMBL" id="RGP65383.1"/>
    </source>
</evidence>
<evidence type="ECO:0000256" key="1">
    <source>
        <dbReference type="SAM" id="MobiDB-lite"/>
    </source>
</evidence>
<proteinExistence type="predicted"/>
<dbReference type="EMBL" id="PXOF01000102">
    <property type="protein sequence ID" value="RGP65383.1"/>
    <property type="molecule type" value="Genomic_DNA"/>
</dbReference>
<accession>A0A395RZ01</accession>
<evidence type="ECO:0000313" key="3">
    <source>
        <dbReference type="Proteomes" id="UP000266152"/>
    </source>
</evidence>
<dbReference type="Proteomes" id="UP000266152">
    <property type="component" value="Unassembled WGS sequence"/>
</dbReference>
<gene>
    <name evidence="2" type="ORF">FSPOR_7313</name>
</gene>
<comment type="caution">
    <text evidence="2">The sequence shown here is derived from an EMBL/GenBank/DDBJ whole genome shotgun (WGS) entry which is preliminary data.</text>
</comment>
<feature type="compositionally biased region" description="Polar residues" evidence="1">
    <location>
        <begin position="30"/>
        <end position="57"/>
    </location>
</feature>
<reference evidence="2 3" key="1">
    <citation type="journal article" date="2018" name="PLoS Pathog.">
        <title>Evolution of structural diversity of trichothecenes, a family of toxins produced by plant pathogenic and entomopathogenic fungi.</title>
        <authorList>
            <person name="Proctor R.H."/>
            <person name="McCormick S.P."/>
            <person name="Kim H.S."/>
            <person name="Cardoza R.E."/>
            <person name="Stanley A.M."/>
            <person name="Lindo L."/>
            <person name="Kelly A."/>
            <person name="Brown D.W."/>
            <person name="Lee T."/>
            <person name="Vaughan M.M."/>
            <person name="Alexander N.J."/>
            <person name="Busman M."/>
            <person name="Gutierrez S."/>
        </authorList>
    </citation>
    <scope>NUCLEOTIDE SEQUENCE [LARGE SCALE GENOMIC DNA]</scope>
    <source>
        <strain evidence="2 3">NRRL 3299</strain>
    </source>
</reference>